<dbReference type="Pfam" id="PF01663">
    <property type="entry name" value="Phosphodiest"/>
    <property type="match status" value="1"/>
</dbReference>
<dbReference type="Proteomes" id="UP001497623">
    <property type="component" value="Unassembled WGS sequence"/>
</dbReference>
<dbReference type="PANTHER" id="PTHR10151">
    <property type="entry name" value="ECTONUCLEOTIDE PYROPHOSPHATASE/PHOSPHODIESTERASE"/>
    <property type="match status" value="1"/>
</dbReference>
<dbReference type="InterPro" id="IPR002591">
    <property type="entry name" value="Phosphodiest/P_Trfase"/>
</dbReference>
<keyword evidence="2" id="KW-1185">Reference proteome</keyword>
<evidence type="ECO:0000313" key="2">
    <source>
        <dbReference type="Proteomes" id="UP001497623"/>
    </source>
</evidence>
<evidence type="ECO:0000313" key="1">
    <source>
        <dbReference type="EMBL" id="CAL4097679.1"/>
    </source>
</evidence>
<feature type="non-terminal residue" evidence="1">
    <location>
        <position position="462"/>
    </location>
</feature>
<evidence type="ECO:0008006" key="3">
    <source>
        <dbReference type="Google" id="ProtNLM"/>
    </source>
</evidence>
<accession>A0AAV2QRM7</accession>
<reference evidence="1 2" key="1">
    <citation type="submission" date="2024-05" db="EMBL/GenBank/DDBJ databases">
        <authorList>
            <person name="Wallberg A."/>
        </authorList>
    </citation>
    <scope>NUCLEOTIDE SEQUENCE [LARGE SCALE GENOMIC DNA]</scope>
</reference>
<name>A0AAV2QRM7_MEGNR</name>
<dbReference type="CDD" id="cd16018">
    <property type="entry name" value="Enpp"/>
    <property type="match status" value="1"/>
</dbReference>
<dbReference type="Gene3D" id="3.40.720.10">
    <property type="entry name" value="Alkaline Phosphatase, subunit A"/>
    <property type="match status" value="1"/>
</dbReference>
<comment type="caution">
    <text evidence="1">The sequence shown here is derived from an EMBL/GenBank/DDBJ whole genome shotgun (WGS) entry which is preliminary data.</text>
</comment>
<dbReference type="SUPFAM" id="SSF53649">
    <property type="entry name" value="Alkaline phosphatase-like"/>
    <property type="match status" value="1"/>
</dbReference>
<sequence>MDRYSMSNGRCEFPGTGNVLAVDESAKNEDSQNLILIILGGFRWDYIDIHLNSSHHGFKHILQNGGRAKYIEPVFPATTLPNLQTIATGLYPEQHGIVDNYMYDRSTWQTFSMDDPDSARNPEWWDAAEPLWVTARKHGLSHVYTADAARCNLPWADLIPTYCGPLQGQLSTALECIENNSCNLVISNIGSVEAAGLQHGPKSSEVAAAVREVDSALTCLWKNLTSKGMVHRTNVVLVSDHGITPVGSSDVKEISLDACVDWNVMIATVGCGGYIVFQPIQGTQITVWNALKACHQIKGKTLNAMTKLLYPEWHYSHNYRIMKIIVIANKGFFLQCPNISAALDPTWQGEEKQQGMAGYDNTFGNNPDMRGVLLAKGPAFHPGSVTDGVHQVDVYSLLCNALQLPCIIGEGNTTRIAPLLTSPPEPETVAEASTGAAASLVHPRLDLMAGLGMGILYLLSNF</sequence>
<dbReference type="EMBL" id="CAXKWB010010351">
    <property type="protein sequence ID" value="CAL4097679.1"/>
    <property type="molecule type" value="Genomic_DNA"/>
</dbReference>
<dbReference type="Gene3D" id="3.30.1360.180">
    <property type="match status" value="1"/>
</dbReference>
<organism evidence="1 2">
    <name type="scientific">Meganyctiphanes norvegica</name>
    <name type="common">Northern krill</name>
    <name type="synonym">Thysanopoda norvegica</name>
    <dbReference type="NCBI Taxonomy" id="48144"/>
    <lineage>
        <taxon>Eukaryota</taxon>
        <taxon>Metazoa</taxon>
        <taxon>Ecdysozoa</taxon>
        <taxon>Arthropoda</taxon>
        <taxon>Crustacea</taxon>
        <taxon>Multicrustacea</taxon>
        <taxon>Malacostraca</taxon>
        <taxon>Eumalacostraca</taxon>
        <taxon>Eucarida</taxon>
        <taxon>Euphausiacea</taxon>
        <taxon>Euphausiidae</taxon>
        <taxon>Meganyctiphanes</taxon>
    </lineage>
</organism>
<proteinExistence type="predicted"/>
<dbReference type="InterPro" id="IPR017850">
    <property type="entry name" value="Alkaline_phosphatase_core_sf"/>
</dbReference>
<protein>
    <recommendedName>
        <fullName evidence="3">Ectonucleotide pyrophosphatase/phosphodiesterase family member 6</fullName>
    </recommendedName>
</protein>
<dbReference type="GO" id="GO:0016787">
    <property type="term" value="F:hydrolase activity"/>
    <property type="evidence" value="ECO:0007669"/>
    <property type="project" value="UniProtKB-ARBA"/>
</dbReference>
<dbReference type="AlphaFoldDB" id="A0AAV2QRM7"/>
<dbReference type="PANTHER" id="PTHR10151:SF120">
    <property type="entry name" value="BIS(5'-ADENOSYL)-TRIPHOSPHATASE"/>
    <property type="match status" value="1"/>
</dbReference>
<gene>
    <name evidence="1" type="ORF">MNOR_LOCUS16052</name>
</gene>